<reference evidence="2 3" key="1">
    <citation type="submission" date="2020-08" db="EMBL/GenBank/DDBJ databases">
        <authorList>
            <person name="Hejnol A."/>
        </authorList>
    </citation>
    <scope>NUCLEOTIDE SEQUENCE [LARGE SCALE GENOMIC DNA]</scope>
</reference>
<feature type="transmembrane region" description="Helical" evidence="1">
    <location>
        <begin position="131"/>
        <end position="151"/>
    </location>
</feature>
<name>A0A7I8VGK2_9ANNE</name>
<dbReference type="AlphaFoldDB" id="A0A7I8VGK2"/>
<evidence type="ECO:0000313" key="3">
    <source>
        <dbReference type="Proteomes" id="UP000549394"/>
    </source>
</evidence>
<protein>
    <submittedName>
        <fullName evidence="2">Uncharacterized protein</fullName>
    </submittedName>
</protein>
<sequence length="190" mass="21621">MKEWYRTPYKNDNDFNIKSKYNEYKQLVCNDSRVSGIAESTSFEYWILPDLTILEDGDSVLFPTLDGIAYWNVTNNGFILNIGLVQERHFGFYHCVVKVGNDGKKIIVKKALNYHGAYFGNLWSTYKKNTMIGGIAGGSMALILIVCSIIYTLKFEDKDNEIQPDNDTGSIKEETNNASYTNEGYEVTVM</sequence>
<gene>
    <name evidence="2" type="ORF">DGYR_LOCUS3640</name>
</gene>
<dbReference type="EMBL" id="CAJFCJ010000005">
    <property type="protein sequence ID" value="CAD5114830.1"/>
    <property type="molecule type" value="Genomic_DNA"/>
</dbReference>
<dbReference type="OrthoDB" id="6284188at2759"/>
<organism evidence="2 3">
    <name type="scientific">Dimorphilus gyrociliatus</name>
    <dbReference type="NCBI Taxonomy" id="2664684"/>
    <lineage>
        <taxon>Eukaryota</taxon>
        <taxon>Metazoa</taxon>
        <taxon>Spiralia</taxon>
        <taxon>Lophotrochozoa</taxon>
        <taxon>Annelida</taxon>
        <taxon>Polychaeta</taxon>
        <taxon>Polychaeta incertae sedis</taxon>
        <taxon>Dinophilidae</taxon>
        <taxon>Dimorphilus</taxon>
    </lineage>
</organism>
<keyword evidence="3" id="KW-1185">Reference proteome</keyword>
<keyword evidence="1" id="KW-0812">Transmembrane</keyword>
<accession>A0A7I8VGK2</accession>
<keyword evidence="1" id="KW-1133">Transmembrane helix</keyword>
<dbReference type="Proteomes" id="UP000549394">
    <property type="component" value="Unassembled WGS sequence"/>
</dbReference>
<proteinExistence type="predicted"/>
<evidence type="ECO:0000313" key="2">
    <source>
        <dbReference type="EMBL" id="CAD5114830.1"/>
    </source>
</evidence>
<evidence type="ECO:0000256" key="1">
    <source>
        <dbReference type="SAM" id="Phobius"/>
    </source>
</evidence>
<keyword evidence="1" id="KW-0472">Membrane</keyword>
<comment type="caution">
    <text evidence="2">The sequence shown here is derived from an EMBL/GenBank/DDBJ whole genome shotgun (WGS) entry which is preliminary data.</text>
</comment>